<feature type="transmembrane region" description="Helical" evidence="8">
    <location>
        <begin position="153"/>
        <end position="178"/>
    </location>
</feature>
<feature type="transmembrane region" description="Helical" evidence="8">
    <location>
        <begin position="20"/>
        <end position="44"/>
    </location>
</feature>
<feature type="transmembrane region" description="Helical" evidence="8">
    <location>
        <begin position="373"/>
        <end position="392"/>
    </location>
</feature>
<feature type="transmembrane region" description="Helical" evidence="8">
    <location>
        <begin position="278"/>
        <end position="297"/>
    </location>
</feature>
<dbReference type="OrthoDB" id="6612291at2759"/>
<dbReference type="PROSITE" id="PS50850">
    <property type="entry name" value="MFS"/>
    <property type="match status" value="1"/>
</dbReference>
<dbReference type="Pfam" id="PF00083">
    <property type="entry name" value="Sugar_tr"/>
    <property type="match status" value="1"/>
</dbReference>
<dbReference type="InterPro" id="IPR020846">
    <property type="entry name" value="MFS_dom"/>
</dbReference>
<dbReference type="InterPro" id="IPR036259">
    <property type="entry name" value="MFS_trans_sf"/>
</dbReference>
<dbReference type="InterPro" id="IPR003663">
    <property type="entry name" value="Sugar/inositol_transpt"/>
</dbReference>
<comment type="subcellular location">
    <subcellularLocation>
        <location evidence="1">Membrane</location>
        <topology evidence="1">Multi-pass membrane protein</topology>
    </subcellularLocation>
</comment>
<keyword evidence="6 8" id="KW-0472">Membrane</keyword>
<feature type="transmembrane region" description="Helical" evidence="8">
    <location>
        <begin position="443"/>
        <end position="462"/>
    </location>
</feature>
<feature type="transmembrane region" description="Helical" evidence="8">
    <location>
        <begin position="317"/>
        <end position="336"/>
    </location>
</feature>
<evidence type="ECO:0000256" key="4">
    <source>
        <dbReference type="ARBA" id="ARBA00022692"/>
    </source>
</evidence>
<dbReference type="GO" id="GO:0005351">
    <property type="term" value="F:carbohydrate:proton symporter activity"/>
    <property type="evidence" value="ECO:0007669"/>
    <property type="project" value="TreeGrafter"/>
</dbReference>
<sequence>MDSRSPDLDVKRRHYQKQTVLYIIGMCWGSVSFGFGSAIIATTLGQPSFYEYMGLLNNPHEASIIGAMNSLFYVGGFFGTVFNSWFADRVGRRKTILTACLIQIVSAALVAGSVNVAMFIVFRFFTGWSCLMFLTSVPLWITEIAPPHGRGLLASINGLMATFGYVLASYVGVGFYYYQNGSGQQWRAPLAFVCLPPLITLGNIFIFRIPESPRWLLAQGHEDQARSIIERLHRRSDHDHSSYAELEFLEMKKQIEMDRSLDSSWKILVTRPSYRKRALISCSLLVFLYSSGTLTVSNYGPTLFASLGYSPAQTLQFQGGIVLSGFVSLLASMLIVDRIPRNIMLACGMIAVSIPLACEAATTALYIGTTNKSGLAAGVAMLYLYIFVYGVFLDGPGYFYANEIFPTHLRSKGATLCIACYALINIMWTQVSPVAFENIGWKYYLVFICCCVVASVVIFFTYPDTLNKPLEEVALMFGDEDLVAHYVREHAHVHDTAVKKDELGSGPVQDEDVNVKELKA</sequence>
<evidence type="ECO:0000313" key="10">
    <source>
        <dbReference type="EMBL" id="EXJ90148.1"/>
    </source>
</evidence>
<dbReference type="InterPro" id="IPR050360">
    <property type="entry name" value="MFS_Sugar_Transporters"/>
</dbReference>
<accession>W9YC90</accession>
<evidence type="ECO:0000256" key="5">
    <source>
        <dbReference type="ARBA" id="ARBA00022989"/>
    </source>
</evidence>
<evidence type="ECO:0000256" key="6">
    <source>
        <dbReference type="ARBA" id="ARBA00023136"/>
    </source>
</evidence>
<dbReference type="RefSeq" id="XP_007731545.1">
    <property type="nucleotide sequence ID" value="XM_007733355.1"/>
</dbReference>
<evidence type="ECO:0000313" key="11">
    <source>
        <dbReference type="Proteomes" id="UP000019478"/>
    </source>
</evidence>
<evidence type="ECO:0000256" key="1">
    <source>
        <dbReference type="ARBA" id="ARBA00004141"/>
    </source>
</evidence>
<feature type="transmembrane region" description="Helical" evidence="8">
    <location>
        <begin position="190"/>
        <end position="209"/>
    </location>
</feature>
<keyword evidence="4 8" id="KW-0812">Transmembrane</keyword>
<dbReference type="InterPro" id="IPR005828">
    <property type="entry name" value="MFS_sugar_transport-like"/>
</dbReference>
<proteinExistence type="inferred from homology"/>
<dbReference type="NCBIfam" id="TIGR00879">
    <property type="entry name" value="SP"/>
    <property type="match status" value="1"/>
</dbReference>
<feature type="transmembrane region" description="Helical" evidence="8">
    <location>
        <begin position="64"/>
        <end position="83"/>
    </location>
</feature>
<keyword evidence="11" id="KW-1185">Reference proteome</keyword>
<comment type="similarity">
    <text evidence="2 7">Belongs to the major facilitator superfamily. Sugar transporter (TC 2.A.1.1) family.</text>
</comment>
<organism evidence="10 11">
    <name type="scientific">Capronia epimyces CBS 606.96</name>
    <dbReference type="NCBI Taxonomy" id="1182542"/>
    <lineage>
        <taxon>Eukaryota</taxon>
        <taxon>Fungi</taxon>
        <taxon>Dikarya</taxon>
        <taxon>Ascomycota</taxon>
        <taxon>Pezizomycotina</taxon>
        <taxon>Eurotiomycetes</taxon>
        <taxon>Chaetothyriomycetidae</taxon>
        <taxon>Chaetothyriales</taxon>
        <taxon>Herpotrichiellaceae</taxon>
        <taxon>Capronia</taxon>
    </lineage>
</organism>
<keyword evidence="3 7" id="KW-0813">Transport</keyword>
<evidence type="ECO:0000259" key="9">
    <source>
        <dbReference type="PROSITE" id="PS50850"/>
    </source>
</evidence>
<keyword evidence="5 8" id="KW-1133">Transmembrane helix</keyword>
<reference evidence="10 11" key="1">
    <citation type="submission" date="2013-03" db="EMBL/GenBank/DDBJ databases">
        <title>The Genome Sequence of Capronia epimyces CBS 606.96.</title>
        <authorList>
            <consortium name="The Broad Institute Genomics Platform"/>
            <person name="Cuomo C."/>
            <person name="de Hoog S."/>
            <person name="Gorbushina A."/>
            <person name="Walker B."/>
            <person name="Young S.K."/>
            <person name="Zeng Q."/>
            <person name="Gargeya S."/>
            <person name="Fitzgerald M."/>
            <person name="Haas B."/>
            <person name="Abouelleil A."/>
            <person name="Allen A.W."/>
            <person name="Alvarado L."/>
            <person name="Arachchi H.M."/>
            <person name="Berlin A.M."/>
            <person name="Chapman S.B."/>
            <person name="Gainer-Dewar J."/>
            <person name="Goldberg J."/>
            <person name="Griggs A."/>
            <person name="Gujja S."/>
            <person name="Hansen M."/>
            <person name="Howarth C."/>
            <person name="Imamovic A."/>
            <person name="Ireland A."/>
            <person name="Larimer J."/>
            <person name="McCowan C."/>
            <person name="Murphy C."/>
            <person name="Pearson M."/>
            <person name="Poon T.W."/>
            <person name="Priest M."/>
            <person name="Roberts A."/>
            <person name="Saif S."/>
            <person name="Shea T."/>
            <person name="Sisk P."/>
            <person name="Sykes S."/>
            <person name="Wortman J."/>
            <person name="Nusbaum C."/>
            <person name="Birren B."/>
        </authorList>
    </citation>
    <scope>NUCLEOTIDE SEQUENCE [LARGE SCALE GENOMIC DNA]</scope>
    <source>
        <strain evidence="10 11">CBS 606.96</strain>
    </source>
</reference>
<evidence type="ECO:0000256" key="7">
    <source>
        <dbReference type="RuleBase" id="RU003346"/>
    </source>
</evidence>
<name>W9YC90_9EURO</name>
<dbReference type="AlphaFoldDB" id="W9YC90"/>
<evidence type="ECO:0000256" key="3">
    <source>
        <dbReference type="ARBA" id="ARBA00022448"/>
    </source>
</evidence>
<dbReference type="GO" id="GO:0016020">
    <property type="term" value="C:membrane"/>
    <property type="evidence" value="ECO:0007669"/>
    <property type="project" value="UniProtKB-SubCell"/>
</dbReference>
<evidence type="ECO:0000256" key="8">
    <source>
        <dbReference type="SAM" id="Phobius"/>
    </source>
</evidence>
<dbReference type="GeneID" id="19167345"/>
<dbReference type="eggNOG" id="KOG0254">
    <property type="taxonomic scope" value="Eukaryota"/>
</dbReference>
<feature type="domain" description="Major facilitator superfamily (MFS) profile" evidence="9">
    <location>
        <begin position="22"/>
        <end position="466"/>
    </location>
</feature>
<dbReference type="Proteomes" id="UP000019478">
    <property type="component" value="Unassembled WGS sequence"/>
</dbReference>
<dbReference type="SUPFAM" id="SSF103473">
    <property type="entry name" value="MFS general substrate transporter"/>
    <property type="match status" value="1"/>
</dbReference>
<gene>
    <name evidence="10" type="ORF">A1O3_03217</name>
</gene>
<protein>
    <recommendedName>
        <fullName evidence="9">Major facilitator superfamily (MFS) profile domain-containing protein</fullName>
    </recommendedName>
</protein>
<comment type="caution">
    <text evidence="10">The sequence shown here is derived from an EMBL/GenBank/DDBJ whole genome shotgun (WGS) entry which is preliminary data.</text>
</comment>
<feature type="transmembrane region" description="Helical" evidence="8">
    <location>
        <begin position="343"/>
        <end position="367"/>
    </location>
</feature>
<dbReference type="EMBL" id="AMGY01000002">
    <property type="protein sequence ID" value="EXJ90148.1"/>
    <property type="molecule type" value="Genomic_DNA"/>
</dbReference>
<feature type="transmembrane region" description="Helical" evidence="8">
    <location>
        <begin position="413"/>
        <end position="431"/>
    </location>
</feature>
<dbReference type="PANTHER" id="PTHR48022:SF11">
    <property type="entry name" value="MONOSACCHARIDE TRANSPORTER (HXT8), PUTATIVE (AFU_ORTHOLOGUE AFUA_2G08120)-RELATED"/>
    <property type="match status" value="1"/>
</dbReference>
<evidence type="ECO:0000256" key="2">
    <source>
        <dbReference type="ARBA" id="ARBA00010992"/>
    </source>
</evidence>
<feature type="transmembrane region" description="Helical" evidence="8">
    <location>
        <begin position="95"/>
        <end position="114"/>
    </location>
</feature>
<dbReference type="PANTHER" id="PTHR48022">
    <property type="entry name" value="PLASTIDIC GLUCOSE TRANSPORTER 4"/>
    <property type="match status" value="1"/>
</dbReference>
<feature type="transmembrane region" description="Helical" evidence="8">
    <location>
        <begin position="120"/>
        <end position="141"/>
    </location>
</feature>
<dbReference type="Gene3D" id="1.20.1250.20">
    <property type="entry name" value="MFS general substrate transporter like domains"/>
    <property type="match status" value="1"/>
</dbReference>
<dbReference type="HOGENOM" id="CLU_001265_30_13_1"/>